<dbReference type="STRING" id="45072.Lqua_3401"/>
<evidence type="ECO:0000313" key="2">
    <source>
        <dbReference type="EMBL" id="STY17122.1"/>
    </source>
</evidence>
<gene>
    <name evidence="1" type="ORF">Lqua_3401</name>
    <name evidence="2" type="ORF">NCTC12376_00916</name>
</gene>
<dbReference type="EMBL" id="UGOW01000001">
    <property type="protein sequence ID" value="STY17122.1"/>
    <property type="molecule type" value="Genomic_DNA"/>
</dbReference>
<dbReference type="Proteomes" id="UP000054639">
    <property type="component" value="Unassembled WGS sequence"/>
</dbReference>
<protein>
    <submittedName>
        <fullName evidence="2">Uncharacterized protein</fullName>
    </submittedName>
</protein>
<dbReference type="AlphaFoldDB" id="A0A378KRD3"/>
<accession>A0A378KRD3</accession>
<dbReference type="EMBL" id="LNYR01000049">
    <property type="protein sequence ID" value="KTD42423.1"/>
    <property type="molecule type" value="Genomic_DNA"/>
</dbReference>
<evidence type="ECO:0000313" key="4">
    <source>
        <dbReference type="Proteomes" id="UP000254230"/>
    </source>
</evidence>
<reference evidence="2 4" key="2">
    <citation type="submission" date="2018-06" db="EMBL/GenBank/DDBJ databases">
        <authorList>
            <consortium name="Pathogen Informatics"/>
            <person name="Doyle S."/>
        </authorList>
    </citation>
    <scope>NUCLEOTIDE SEQUENCE [LARGE SCALE GENOMIC DNA]</scope>
    <source>
        <strain evidence="2 4">NCTC12376</strain>
    </source>
</reference>
<reference evidence="1 3" key="1">
    <citation type="submission" date="2015-11" db="EMBL/GenBank/DDBJ databases">
        <title>Genomic analysis of 38 Legionella species identifies large and diverse effector repertoires.</title>
        <authorList>
            <person name="Burstein D."/>
            <person name="Amaro F."/>
            <person name="Zusman T."/>
            <person name="Lifshitz Z."/>
            <person name="Cohen O."/>
            <person name="Gilbert J.A."/>
            <person name="Pupko T."/>
            <person name="Shuman H.A."/>
            <person name="Segal G."/>
        </authorList>
    </citation>
    <scope>NUCLEOTIDE SEQUENCE [LARGE SCALE GENOMIC DNA]</scope>
    <source>
        <strain evidence="1 3">ATCC 49507</strain>
    </source>
</reference>
<keyword evidence="3" id="KW-1185">Reference proteome</keyword>
<organism evidence="2 4">
    <name type="scientific">Legionella quateirensis</name>
    <dbReference type="NCBI Taxonomy" id="45072"/>
    <lineage>
        <taxon>Bacteria</taxon>
        <taxon>Pseudomonadati</taxon>
        <taxon>Pseudomonadota</taxon>
        <taxon>Gammaproteobacteria</taxon>
        <taxon>Legionellales</taxon>
        <taxon>Legionellaceae</taxon>
        <taxon>Legionella</taxon>
    </lineage>
</organism>
<name>A0A378KRD3_9GAMM</name>
<evidence type="ECO:0000313" key="3">
    <source>
        <dbReference type="Proteomes" id="UP000054639"/>
    </source>
</evidence>
<dbReference type="Proteomes" id="UP000254230">
    <property type="component" value="Unassembled WGS sequence"/>
</dbReference>
<sequence>MFQRISSRPSCEFYVKINRGYTSNSTTQMDFNKAKEVDTMTHAIAVKNGFNGFRLLFVTLISVLKIKDHNQDLNDLNLVKITKL</sequence>
<evidence type="ECO:0000313" key="1">
    <source>
        <dbReference type="EMBL" id="KTD42423.1"/>
    </source>
</evidence>
<proteinExistence type="predicted"/>